<feature type="non-terminal residue" evidence="3">
    <location>
        <position position="1"/>
    </location>
</feature>
<name>A0AAN5IE62_9BILA</name>
<sequence length="135" mass="14484">NDTWQFFPSGDPVGLDTPIFCEGPLLPTPESATSTITLPSTNHEVSSSTTTTAAATTSIPTTTTEPSALVQTTAISTQSSTSQDESKPNCIVSTPFNGFMCKRVFSIWIPFVTGLVVSAVFMCIAYNWKRRRAAI</sequence>
<evidence type="ECO:0000256" key="2">
    <source>
        <dbReference type="SAM" id="Phobius"/>
    </source>
</evidence>
<organism evidence="3 4">
    <name type="scientific">Pristionchus mayeri</name>
    <dbReference type="NCBI Taxonomy" id="1317129"/>
    <lineage>
        <taxon>Eukaryota</taxon>
        <taxon>Metazoa</taxon>
        <taxon>Ecdysozoa</taxon>
        <taxon>Nematoda</taxon>
        <taxon>Chromadorea</taxon>
        <taxon>Rhabditida</taxon>
        <taxon>Rhabditina</taxon>
        <taxon>Diplogasteromorpha</taxon>
        <taxon>Diplogasteroidea</taxon>
        <taxon>Neodiplogasteridae</taxon>
        <taxon>Pristionchus</taxon>
    </lineage>
</organism>
<evidence type="ECO:0000313" key="4">
    <source>
        <dbReference type="Proteomes" id="UP001328107"/>
    </source>
</evidence>
<feature type="compositionally biased region" description="Polar residues" evidence="1">
    <location>
        <begin position="34"/>
        <end position="45"/>
    </location>
</feature>
<reference evidence="4" key="1">
    <citation type="submission" date="2022-10" db="EMBL/GenBank/DDBJ databases">
        <title>Genome assembly of Pristionchus species.</title>
        <authorList>
            <person name="Yoshida K."/>
            <person name="Sommer R.J."/>
        </authorList>
    </citation>
    <scope>NUCLEOTIDE SEQUENCE [LARGE SCALE GENOMIC DNA]</scope>
    <source>
        <strain evidence="4">RS5460</strain>
    </source>
</reference>
<comment type="caution">
    <text evidence="3">The sequence shown here is derived from an EMBL/GenBank/DDBJ whole genome shotgun (WGS) entry which is preliminary data.</text>
</comment>
<keyword evidence="4" id="KW-1185">Reference proteome</keyword>
<feature type="compositionally biased region" description="Low complexity" evidence="1">
    <location>
        <begin position="46"/>
        <end position="69"/>
    </location>
</feature>
<evidence type="ECO:0000256" key="1">
    <source>
        <dbReference type="SAM" id="MobiDB-lite"/>
    </source>
</evidence>
<keyword evidence="2" id="KW-0472">Membrane</keyword>
<evidence type="ECO:0000313" key="3">
    <source>
        <dbReference type="EMBL" id="GMR63072.1"/>
    </source>
</evidence>
<feature type="region of interest" description="Disordered" evidence="1">
    <location>
        <begin position="34"/>
        <end position="69"/>
    </location>
</feature>
<feature type="transmembrane region" description="Helical" evidence="2">
    <location>
        <begin position="107"/>
        <end position="128"/>
    </location>
</feature>
<gene>
    <name evidence="3" type="ORF">PMAYCL1PPCAC_33267</name>
</gene>
<dbReference type="Proteomes" id="UP001328107">
    <property type="component" value="Unassembled WGS sequence"/>
</dbReference>
<keyword evidence="2" id="KW-0812">Transmembrane</keyword>
<accession>A0AAN5IE62</accession>
<feature type="non-terminal residue" evidence="3">
    <location>
        <position position="135"/>
    </location>
</feature>
<keyword evidence="2" id="KW-1133">Transmembrane helix</keyword>
<dbReference type="AlphaFoldDB" id="A0AAN5IE62"/>
<dbReference type="EMBL" id="BTRK01000006">
    <property type="protein sequence ID" value="GMR63072.1"/>
    <property type="molecule type" value="Genomic_DNA"/>
</dbReference>
<protein>
    <submittedName>
        <fullName evidence="3">Uncharacterized protein</fullName>
    </submittedName>
</protein>
<proteinExistence type="predicted"/>